<dbReference type="Gene3D" id="3.40.50.150">
    <property type="entry name" value="Vaccinia Virus protein VP39"/>
    <property type="match status" value="1"/>
</dbReference>
<dbReference type="InterPro" id="IPR002935">
    <property type="entry name" value="SAM_O-MeTrfase"/>
</dbReference>
<gene>
    <name evidence="4" type="ORF">HCN51_46760</name>
</gene>
<dbReference type="InterPro" id="IPR014543">
    <property type="entry name" value="UCP028291"/>
</dbReference>
<name>A0ABX1BGF7_9ACTN</name>
<evidence type="ECO:0000256" key="1">
    <source>
        <dbReference type="ARBA" id="ARBA00022603"/>
    </source>
</evidence>
<organism evidence="4 5">
    <name type="scientific">Nonomuraea composti</name>
    <dbReference type="NCBI Taxonomy" id="2720023"/>
    <lineage>
        <taxon>Bacteria</taxon>
        <taxon>Bacillati</taxon>
        <taxon>Actinomycetota</taxon>
        <taxon>Actinomycetes</taxon>
        <taxon>Streptosporangiales</taxon>
        <taxon>Streptosporangiaceae</taxon>
        <taxon>Nonomuraea</taxon>
    </lineage>
</organism>
<dbReference type="Pfam" id="PF09981">
    <property type="entry name" value="DUF2218"/>
    <property type="match status" value="1"/>
</dbReference>
<dbReference type="SUPFAM" id="SSF53335">
    <property type="entry name" value="S-adenosyl-L-methionine-dependent methyltransferases"/>
    <property type="match status" value="1"/>
</dbReference>
<dbReference type="Gene3D" id="3.30.310.50">
    <property type="entry name" value="Alpha-D-phosphohexomutase, C-terminal domain"/>
    <property type="match status" value="1"/>
</dbReference>
<evidence type="ECO:0000313" key="5">
    <source>
        <dbReference type="Proteomes" id="UP000696294"/>
    </source>
</evidence>
<evidence type="ECO:0000256" key="2">
    <source>
        <dbReference type="ARBA" id="ARBA00022679"/>
    </source>
</evidence>
<sequence length="253" mass="27612">MTATADTPENLERVQDVVARHLLRFATQEELEVVWIPLTELVHPAVADYTLQHSTPADAVLRDLAAETRTATGGSSGMQITADEGALLTMLVRLTGARRAVEVGVFTGYSSICIARGLPPGGRLLALDVSDEWTSIAARHWEKAGVSDRIELRLGPALDSLRALPATAEYDFAFIDADKESYPAYYEEILLRLRPGGVIVLDNVLQGGRVLDPVHQDPRHTAMRGLNDLVAADDRVDAVMLPLRDGVTVIRKR</sequence>
<dbReference type="Pfam" id="PF01596">
    <property type="entry name" value="Methyltransf_3"/>
    <property type="match status" value="1"/>
</dbReference>
<dbReference type="InterPro" id="IPR029063">
    <property type="entry name" value="SAM-dependent_MTases_sf"/>
</dbReference>
<evidence type="ECO:0000313" key="4">
    <source>
        <dbReference type="EMBL" id="NJP96848.1"/>
    </source>
</evidence>
<proteinExistence type="predicted"/>
<dbReference type="PANTHER" id="PTHR10509">
    <property type="entry name" value="O-METHYLTRANSFERASE-RELATED"/>
    <property type="match status" value="1"/>
</dbReference>
<dbReference type="CDD" id="cd02440">
    <property type="entry name" value="AdoMet_MTases"/>
    <property type="match status" value="1"/>
</dbReference>
<dbReference type="InterPro" id="IPR050362">
    <property type="entry name" value="Cation-dep_OMT"/>
</dbReference>
<evidence type="ECO:0000256" key="3">
    <source>
        <dbReference type="ARBA" id="ARBA00022691"/>
    </source>
</evidence>
<accession>A0ABX1BGF7</accession>
<dbReference type="PANTHER" id="PTHR10509:SF14">
    <property type="entry name" value="CAFFEOYL-COA O-METHYLTRANSFERASE 3-RELATED"/>
    <property type="match status" value="1"/>
</dbReference>
<keyword evidence="5" id="KW-1185">Reference proteome</keyword>
<reference evidence="4 5" key="1">
    <citation type="submission" date="2020-03" db="EMBL/GenBank/DDBJ databases">
        <title>WGS of actinomycetes isolated from Thailand.</title>
        <authorList>
            <person name="Thawai C."/>
        </authorList>
    </citation>
    <scope>NUCLEOTIDE SEQUENCE [LARGE SCALE GENOMIC DNA]</scope>
    <source>
        <strain evidence="4 5">FMUSA5-5</strain>
    </source>
</reference>
<protein>
    <submittedName>
        <fullName evidence="4">DUF2218 domain-containing protein</fullName>
    </submittedName>
</protein>
<dbReference type="EMBL" id="JAATEP010000055">
    <property type="protein sequence ID" value="NJP96848.1"/>
    <property type="molecule type" value="Genomic_DNA"/>
</dbReference>
<keyword evidence="1" id="KW-0489">Methyltransferase</keyword>
<keyword evidence="2" id="KW-0808">Transferase</keyword>
<dbReference type="PROSITE" id="PS51682">
    <property type="entry name" value="SAM_OMT_I"/>
    <property type="match status" value="1"/>
</dbReference>
<keyword evidence="3" id="KW-0949">S-adenosyl-L-methionine</keyword>
<dbReference type="Proteomes" id="UP000696294">
    <property type="component" value="Unassembled WGS sequence"/>
</dbReference>
<comment type="caution">
    <text evidence="4">The sequence shown here is derived from an EMBL/GenBank/DDBJ whole genome shotgun (WGS) entry which is preliminary data.</text>
</comment>